<evidence type="ECO:0000256" key="2">
    <source>
        <dbReference type="SAM" id="MobiDB-lite"/>
    </source>
</evidence>
<organism evidence="3 4">
    <name type="scientific">Plakobranchus ocellatus</name>
    <dbReference type="NCBI Taxonomy" id="259542"/>
    <lineage>
        <taxon>Eukaryota</taxon>
        <taxon>Metazoa</taxon>
        <taxon>Spiralia</taxon>
        <taxon>Lophotrochozoa</taxon>
        <taxon>Mollusca</taxon>
        <taxon>Gastropoda</taxon>
        <taxon>Heterobranchia</taxon>
        <taxon>Euthyneura</taxon>
        <taxon>Panpulmonata</taxon>
        <taxon>Sacoglossa</taxon>
        <taxon>Placobranchoidea</taxon>
        <taxon>Plakobranchidae</taxon>
        <taxon>Plakobranchus</taxon>
    </lineage>
</organism>
<sequence length="248" mass="27642">MLSPSEQLDSKVLEIFDVLEQLYEAQDALEKLMKDGFFNMSRARYNLGVKRVSADQILEAELLASQTVVLSEGDDCEYRNCVEKTSPTDHEAQTESVQTIPLFSLHKVSAPVETKAAKTVTTNKQDFSLRRRNVKDKDSVENCEDDASEALNKLKLTEKGEGSASTGQSDRTSTCDQVPDDGDAPGKAVKSKRQLNPLTLFGILVPQELRTSQKRFEEAVAFAVQISNLKHKLCHLQAQYKKLKSSMI</sequence>
<proteinExistence type="predicted"/>
<dbReference type="AlphaFoldDB" id="A0AAV4AK37"/>
<dbReference type="PANTHER" id="PTHR31996">
    <property type="entry name" value="COILED-COIL DOMAIN-CONTAINING PROTEIN 115"/>
    <property type="match status" value="1"/>
</dbReference>
<dbReference type="GO" id="GO:0070072">
    <property type="term" value="P:vacuolar proton-transporting V-type ATPase complex assembly"/>
    <property type="evidence" value="ECO:0007669"/>
    <property type="project" value="InterPro"/>
</dbReference>
<gene>
    <name evidence="3" type="ORF">PoB_003364800</name>
</gene>
<dbReference type="Proteomes" id="UP000735302">
    <property type="component" value="Unassembled WGS sequence"/>
</dbReference>
<feature type="region of interest" description="Disordered" evidence="2">
    <location>
        <begin position="158"/>
        <end position="189"/>
    </location>
</feature>
<evidence type="ECO:0000256" key="1">
    <source>
        <dbReference type="ARBA" id="ARBA00093634"/>
    </source>
</evidence>
<dbReference type="Pfam" id="PF21730">
    <property type="entry name" value="Vma22_CCDC115"/>
    <property type="match status" value="2"/>
</dbReference>
<dbReference type="InterPro" id="IPR040357">
    <property type="entry name" value="Vma22/CCDC115"/>
</dbReference>
<dbReference type="EMBL" id="BLXT01003842">
    <property type="protein sequence ID" value="GFO07143.1"/>
    <property type="molecule type" value="Genomic_DNA"/>
</dbReference>
<reference evidence="3 4" key="1">
    <citation type="journal article" date="2021" name="Elife">
        <title>Chloroplast acquisition without the gene transfer in kleptoplastic sea slugs, Plakobranchus ocellatus.</title>
        <authorList>
            <person name="Maeda T."/>
            <person name="Takahashi S."/>
            <person name="Yoshida T."/>
            <person name="Shimamura S."/>
            <person name="Takaki Y."/>
            <person name="Nagai Y."/>
            <person name="Toyoda A."/>
            <person name="Suzuki Y."/>
            <person name="Arimoto A."/>
            <person name="Ishii H."/>
            <person name="Satoh N."/>
            <person name="Nishiyama T."/>
            <person name="Hasebe M."/>
            <person name="Maruyama T."/>
            <person name="Minagawa J."/>
            <person name="Obokata J."/>
            <person name="Shigenobu S."/>
        </authorList>
    </citation>
    <scope>NUCLEOTIDE SEQUENCE [LARGE SCALE GENOMIC DNA]</scope>
</reference>
<dbReference type="GO" id="GO:0051082">
    <property type="term" value="F:unfolded protein binding"/>
    <property type="evidence" value="ECO:0007669"/>
    <property type="project" value="TreeGrafter"/>
</dbReference>
<dbReference type="PANTHER" id="PTHR31996:SF2">
    <property type="entry name" value="COILED-COIL DOMAIN-CONTAINING PROTEIN 115"/>
    <property type="match status" value="1"/>
</dbReference>
<comment type="caution">
    <text evidence="3">The sequence shown here is derived from an EMBL/GenBank/DDBJ whole genome shotgun (WGS) entry which is preliminary data.</text>
</comment>
<name>A0AAV4AK37_9GAST</name>
<evidence type="ECO:0000313" key="3">
    <source>
        <dbReference type="EMBL" id="GFO07143.1"/>
    </source>
</evidence>
<protein>
    <recommendedName>
        <fullName evidence="1">Vacuolar ATPase assembly protein VMA22</fullName>
    </recommendedName>
</protein>
<accession>A0AAV4AK37</accession>
<feature type="compositionally biased region" description="Polar residues" evidence="2">
    <location>
        <begin position="163"/>
        <end position="176"/>
    </location>
</feature>
<keyword evidence="4" id="KW-1185">Reference proteome</keyword>
<evidence type="ECO:0000313" key="4">
    <source>
        <dbReference type="Proteomes" id="UP000735302"/>
    </source>
</evidence>